<evidence type="ECO:0000313" key="1">
    <source>
        <dbReference type="EMBL" id="BCR82775.1"/>
    </source>
</evidence>
<organism evidence="1 2">
    <name type="scientific">Aspergillus chevalieri</name>
    <name type="common">Eurotium chevalieri</name>
    <dbReference type="NCBI Taxonomy" id="182096"/>
    <lineage>
        <taxon>Eukaryota</taxon>
        <taxon>Fungi</taxon>
        <taxon>Dikarya</taxon>
        <taxon>Ascomycota</taxon>
        <taxon>Pezizomycotina</taxon>
        <taxon>Eurotiomycetes</taxon>
        <taxon>Eurotiomycetidae</taxon>
        <taxon>Eurotiales</taxon>
        <taxon>Aspergillaceae</taxon>
        <taxon>Aspergillus</taxon>
        <taxon>Aspergillus subgen. Aspergillus</taxon>
    </lineage>
</organism>
<evidence type="ECO:0000313" key="2">
    <source>
        <dbReference type="Proteomes" id="UP000637239"/>
    </source>
</evidence>
<dbReference type="KEGG" id="ache:ACHE_10177A"/>
<reference evidence="1" key="1">
    <citation type="submission" date="2021-01" db="EMBL/GenBank/DDBJ databases">
        <authorList>
            <consortium name="Aspergillus chevalieri M1 genome sequencing consortium"/>
            <person name="Kazuki M."/>
            <person name="Futagami T."/>
        </authorList>
    </citation>
    <scope>NUCLEOTIDE SEQUENCE</scope>
    <source>
        <strain evidence="1">M1</strain>
    </source>
</reference>
<reference evidence="1" key="2">
    <citation type="submission" date="2021-02" db="EMBL/GenBank/DDBJ databases">
        <title>Aspergillus chevalieri M1 genome sequence.</title>
        <authorList>
            <person name="Kadooka C."/>
            <person name="Mori K."/>
            <person name="Futagami T."/>
        </authorList>
    </citation>
    <scope>NUCLEOTIDE SEQUENCE</scope>
    <source>
        <strain evidence="1">M1</strain>
    </source>
</reference>
<dbReference type="AlphaFoldDB" id="A0A7R7ZHM5"/>
<gene>
    <name evidence="1" type="ORF">ACHE_10177A</name>
</gene>
<name>A0A7R7ZHM5_ASPCH</name>
<dbReference type="GeneID" id="66977134"/>
<proteinExistence type="predicted"/>
<protein>
    <submittedName>
        <fullName evidence="1">Uncharacterized protein</fullName>
    </submittedName>
</protein>
<accession>A0A7R7ZHM5</accession>
<dbReference type="Proteomes" id="UP000637239">
    <property type="component" value="Chromosome 1"/>
</dbReference>
<sequence length="107" mass="11742">MPDVINFRILGGIFCLEDMSSYPLNGDVSNQVSGWEQTPSYAPTPGNFGREPTPSVFCPSPAYTYGDPSFPSHRPASYCLGFLEYTGLNRRGTHNGDTPESIAYLIE</sequence>
<keyword evidence="2" id="KW-1185">Reference proteome</keyword>
<dbReference type="RefSeq" id="XP_043131297.1">
    <property type="nucleotide sequence ID" value="XM_043276375.1"/>
</dbReference>
<dbReference type="EMBL" id="AP024416">
    <property type="protein sequence ID" value="BCR82775.1"/>
    <property type="molecule type" value="Genomic_DNA"/>
</dbReference>